<dbReference type="PANTHER" id="PTHR33392">
    <property type="entry name" value="POLYISOPRENYL-TEICHOIC ACID--PEPTIDOGLYCAN TEICHOIC ACID TRANSFERASE TAGU"/>
    <property type="match status" value="1"/>
</dbReference>
<dbReference type="InterPro" id="IPR004474">
    <property type="entry name" value="LytR_CpsA_psr"/>
</dbReference>
<name>A0A2G3E0Y9_9FIRM</name>
<dbReference type="AlphaFoldDB" id="A0A2G3E0Y9"/>
<dbReference type="PANTHER" id="PTHR33392:SF6">
    <property type="entry name" value="POLYISOPRENYL-TEICHOIC ACID--PEPTIDOGLYCAN TEICHOIC ACID TRANSFERASE TAGU"/>
    <property type="match status" value="1"/>
</dbReference>
<dbReference type="InterPro" id="IPR050922">
    <property type="entry name" value="LytR/CpsA/Psr_CW_biosynth"/>
</dbReference>
<comment type="similarity">
    <text evidence="1">Belongs to the LytR/CpsA/Psr (LCP) family.</text>
</comment>
<keyword evidence="5" id="KW-1185">Reference proteome</keyword>
<evidence type="ECO:0000313" key="4">
    <source>
        <dbReference type="EMBL" id="PHU36810.1"/>
    </source>
</evidence>
<reference evidence="4 5" key="1">
    <citation type="submission" date="2017-10" db="EMBL/GenBank/DDBJ databases">
        <title>Resolving the taxonomy of Roseburia spp., Eubacterium rectale and Agathobacter spp. through phylogenomic analysis.</title>
        <authorList>
            <person name="Sheridan P.O."/>
            <person name="Walker A.W."/>
            <person name="Duncan S.H."/>
            <person name="Scott K.P."/>
            <person name="Toole P.W.O."/>
            <person name="Luis P."/>
            <person name="Flint H.J."/>
        </authorList>
    </citation>
    <scope>NUCLEOTIDE SEQUENCE [LARGE SCALE GENOMIC DNA]</scope>
    <source>
        <strain evidence="4 5">JK623</strain>
    </source>
</reference>
<accession>A0A2G3E0Y9</accession>
<dbReference type="NCBIfam" id="TIGR00350">
    <property type="entry name" value="lytR_cpsA_psr"/>
    <property type="match status" value="1"/>
</dbReference>
<evidence type="ECO:0000259" key="3">
    <source>
        <dbReference type="Pfam" id="PF03816"/>
    </source>
</evidence>
<feature type="domain" description="Cell envelope-related transcriptional attenuator" evidence="3">
    <location>
        <begin position="103"/>
        <end position="260"/>
    </location>
</feature>
<dbReference type="Gene3D" id="3.40.630.190">
    <property type="entry name" value="LCP protein"/>
    <property type="match status" value="1"/>
</dbReference>
<keyword evidence="2" id="KW-0472">Membrane</keyword>
<evidence type="ECO:0000256" key="2">
    <source>
        <dbReference type="SAM" id="Phobius"/>
    </source>
</evidence>
<reference evidence="4 5" key="2">
    <citation type="submission" date="2017-10" db="EMBL/GenBank/DDBJ databases">
        <authorList>
            <person name="Banno H."/>
            <person name="Chua N.-H."/>
        </authorList>
    </citation>
    <scope>NUCLEOTIDE SEQUENCE [LARGE SCALE GENOMIC DNA]</scope>
    <source>
        <strain evidence="4 5">JK623</strain>
    </source>
</reference>
<evidence type="ECO:0000256" key="1">
    <source>
        <dbReference type="ARBA" id="ARBA00006068"/>
    </source>
</evidence>
<gene>
    <name evidence="4" type="ORF">CSX02_11600</name>
</gene>
<dbReference type="EMBL" id="PDYG01000123">
    <property type="protein sequence ID" value="PHU36810.1"/>
    <property type="molecule type" value="Genomic_DNA"/>
</dbReference>
<sequence>MATYNRTGNRRYEERRRQQLRKQKKRKRKIAVFFTEVMILAVVLIGIYVISLIGKINFKKFSEKDAGINKDIADESMETMKGYQNIALFGLDNRSAGNYTGGNSDTIMIASINHDTKEVKLVSVFRDTVLHIGDGKYKKANSAFSNGGAQQAVAMLNSNLDLNITDYLCVDWAALVEVIDDLGGLELNVTAEEVGLLNTYLRDVDNVTGKDTSHLSGSGVMHLDGTQAVCYARIRKTAGDDFLRTSRQRIVLQAMLDKVKTADVATLLSICNDTFDDIATSLSLKQLLSLAKNASAFQITASTGFPFTVATPRLDGLGSVVVPCTLETNVSKLHEFLFGEEGYHVSASVSSTNNAIINMSGIRSEEDAMDISRYNNTIGADGTYFKDQPAQ</sequence>
<dbReference type="RefSeq" id="WP_081826759.1">
    <property type="nucleotide sequence ID" value="NZ_PDYG01000123.1"/>
</dbReference>
<evidence type="ECO:0000313" key="5">
    <source>
        <dbReference type="Proteomes" id="UP000224563"/>
    </source>
</evidence>
<keyword evidence="2" id="KW-1133">Transmembrane helix</keyword>
<organism evidence="4 5">
    <name type="scientific">Agathobacter ruminis</name>
    <dbReference type="NCBI Taxonomy" id="1712665"/>
    <lineage>
        <taxon>Bacteria</taxon>
        <taxon>Bacillati</taxon>
        <taxon>Bacillota</taxon>
        <taxon>Clostridia</taxon>
        <taxon>Lachnospirales</taxon>
        <taxon>Lachnospiraceae</taxon>
        <taxon>Agathobacter</taxon>
    </lineage>
</organism>
<dbReference type="Pfam" id="PF03816">
    <property type="entry name" value="LytR_cpsA_psr"/>
    <property type="match status" value="1"/>
</dbReference>
<comment type="caution">
    <text evidence="4">The sequence shown here is derived from an EMBL/GenBank/DDBJ whole genome shotgun (WGS) entry which is preliminary data.</text>
</comment>
<proteinExistence type="inferred from homology"/>
<dbReference type="Proteomes" id="UP000224563">
    <property type="component" value="Unassembled WGS sequence"/>
</dbReference>
<feature type="transmembrane region" description="Helical" evidence="2">
    <location>
        <begin position="30"/>
        <end position="54"/>
    </location>
</feature>
<keyword evidence="2" id="KW-0812">Transmembrane</keyword>
<protein>
    <submittedName>
        <fullName evidence="4">Transcriptional regulator</fullName>
    </submittedName>
</protein>